<dbReference type="Pfam" id="PF00106">
    <property type="entry name" value="adh_short"/>
    <property type="match status" value="1"/>
</dbReference>
<name>A0A6J4V4Q7_9BACT</name>
<dbReference type="PANTHER" id="PTHR43943">
    <property type="entry name" value="DEHYDROGENASE/REDUCTASE (SDR FAMILY) MEMBER 4"/>
    <property type="match status" value="1"/>
</dbReference>
<dbReference type="InterPro" id="IPR002347">
    <property type="entry name" value="SDR_fam"/>
</dbReference>
<dbReference type="PANTHER" id="PTHR43943:SF2">
    <property type="entry name" value="DEHYDROGENASE_REDUCTASE 4"/>
    <property type="match status" value="1"/>
</dbReference>
<evidence type="ECO:0000256" key="1">
    <source>
        <dbReference type="ARBA" id="ARBA00006484"/>
    </source>
</evidence>
<gene>
    <name evidence="4" type="ORF">AVDCRST_MAG59-3138</name>
</gene>
<dbReference type="SUPFAM" id="SSF51735">
    <property type="entry name" value="NAD(P)-binding Rossmann-fold domains"/>
    <property type="match status" value="1"/>
</dbReference>
<evidence type="ECO:0000313" key="4">
    <source>
        <dbReference type="EMBL" id="CAA9567228.1"/>
    </source>
</evidence>
<dbReference type="InterPro" id="IPR036291">
    <property type="entry name" value="NAD(P)-bd_dom_sf"/>
</dbReference>
<evidence type="ECO:0008006" key="5">
    <source>
        <dbReference type="Google" id="ProtNLM"/>
    </source>
</evidence>
<accession>A0A6J4V4Q7</accession>
<sequence length="276" mass="29229">MGDSELPLHGLTALVARETRGLRRVNAEWLGRDGRALLISRRLPPDVERAVGELPGLGLAADGIVADLANPTATHRLGRKATARRSLHLLVNNAGMSIRGPFWDMSHDDREPRTNVNQGARFIIARHAAGAMIGTGIRGRIVDIGTIGARHCHKNALVYDAAKAAVEAITRTRPYEWGPSGVSVNCLVPGAIGDRPGERPIPSAARKPPPSNPSDGPVGRRTSPPPSATSAVPSPPGRRGNVCWSTAAIRRGLPRSGGERRSAAALQRPLGIRRGA</sequence>
<dbReference type="Gene3D" id="3.40.50.720">
    <property type="entry name" value="NAD(P)-binding Rossmann-like Domain"/>
    <property type="match status" value="1"/>
</dbReference>
<evidence type="ECO:0000256" key="2">
    <source>
        <dbReference type="RuleBase" id="RU000363"/>
    </source>
</evidence>
<dbReference type="PRINTS" id="PR00081">
    <property type="entry name" value="GDHRDH"/>
</dbReference>
<reference evidence="4" key="1">
    <citation type="submission" date="2020-02" db="EMBL/GenBank/DDBJ databases">
        <authorList>
            <person name="Meier V. D."/>
        </authorList>
    </citation>
    <scope>NUCLEOTIDE SEQUENCE</scope>
    <source>
        <strain evidence="4">AVDCRST_MAG59</strain>
    </source>
</reference>
<dbReference type="EMBL" id="CADCWF010000217">
    <property type="protein sequence ID" value="CAA9567228.1"/>
    <property type="molecule type" value="Genomic_DNA"/>
</dbReference>
<dbReference type="AlphaFoldDB" id="A0A6J4V4Q7"/>
<evidence type="ECO:0000256" key="3">
    <source>
        <dbReference type="SAM" id="MobiDB-lite"/>
    </source>
</evidence>
<feature type="region of interest" description="Disordered" evidence="3">
    <location>
        <begin position="189"/>
        <end position="276"/>
    </location>
</feature>
<dbReference type="PRINTS" id="PR00080">
    <property type="entry name" value="SDRFAMILY"/>
</dbReference>
<protein>
    <recommendedName>
        <fullName evidence="5">3-oxoacyl-[acyl-carrier-protein] reductase</fullName>
    </recommendedName>
</protein>
<organism evidence="4">
    <name type="scientific">uncultured Thermomicrobiales bacterium</name>
    <dbReference type="NCBI Taxonomy" id="1645740"/>
    <lineage>
        <taxon>Bacteria</taxon>
        <taxon>Pseudomonadati</taxon>
        <taxon>Thermomicrobiota</taxon>
        <taxon>Thermomicrobia</taxon>
        <taxon>Thermomicrobiales</taxon>
        <taxon>environmental samples</taxon>
    </lineage>
</organism>
<proteinExistence type="inferred from homology"/>
<comment type="similarity">
    <text evidence="1 2">Belongs to the short-chain dehydrogenases/reductases (SDR) family.</text>
</comment>